<evidence type="ECO:0000256" key="8">
    <source>
        <dbReference type="SAM" id="Phobius"/>
    </source>
</evidence>
<organism evidence="10 11">
    <name type="scientific">Myotis lucifugus</name>
    <name type="common">Little brown bat</name>
    <dbReference type="NCBI Taxonomy" id="59463"/>
    <lineage>
        <taxon>Eukaryota</taxon>
        <taxon>Metazoa</taxon>
        <taxon>Chordata</taxon>
        <taxon>Craniata</taxon>
        <taxon>Vertebrata</taxon>
        <taxon>Euteleostomi</taxon>
        <taxon>Mammalia</taxon>
        <taxon>Eutheria</taxon>
        <taxon>Laurasiatheria</taxon>
        <taxon>Chiroptera</taxon>
        <taxon>Yangochiroptera</taxon>
        <taxon>Vespertilionidae</taxon>
        <taxon>Myotis</taxon>
    </lineage>
</organism>
<dbReference type="Proteomes" id="UP000001074">
    <property type="component" value="Unassembled WGS sequence"/>
</dbReference>
<dbReference type="EMBL" id="AAPE02033320">
    <property type="status" value="NOT_ANNOTATED_CDS"/>
    <property type="molecule type" value="Genomic_DNA"/>
</dbReference>
<reference evidence="10" key="3">
    <citation type="submission" date="2025-09" db="UniProtKB">
        <authorList>
            <consortium name="Ensembl"/>
        </authorList>
    </citation>
    <scope>IDENTIFICATION</scope>
</reference>
<dbReference type="InterPro" id="IPR003599">
    <property type="entry name" value="Ig_sub"/>
</dbReference>
<evidence type="ECO:0000256" key="2">
    <source>
        <dbReference type="ARBA" id="ARBA00022475"/>
    </source>
</evidence>
<sequence length="287" mass="30839">MTLTCKTQLPTQTLDVLLQFFFFKDGSALGLSWNNSSELQITALKRKDSGSYWCEAQAEGLKVIRSRRIQIDVRGVPVYNVSLATQPPGHVMEGEKLALVCMAAGGTGEITFQWYRGALGSNLGAKTQHSLTAEFEIPAVSEQDAEAYYCADNGYGPSLSGLVSIAVRSKCPWLSAVLELHGTSLHCEAESALSIRYQFTRGCGSSSAPFGGGASNLSLTSEHRGNYSCEADNGQRAQRSEAVPLYVTVPAEDRENPASPILEGLLGGLGLTTMALFLCCWLKRKAG</sequence>
<reference evidence="10" key="2">
    <citation type="submission" date="2025-08" db="UniProtKB">
        <authorList>
            <consortium name="Ensembl"/>
        </authorList>
    </citation>
    <scope>IDENTIFICATION</scope>
</reference>
<dbReference type="InParanoid" id="G1P669"/>
<keyword evidence="11" id="KW-1185">Reference proteome</keyword>
<feature type="transmembrane region" description="Helical" evidence="8">
    <location>
        <begin position="264"/>
        <end position="282"/>
    </location>
</feature>
<dbReference type="SUPFAM" id="SSF48726">
    <property type="entry name" value="Immunoglobulin"/>
    <property type="match status" value="3"/>
</dbReference>
<keyword evidence="4 8" id="KW-0472">Membrane</keyword>
<dbReference type="Pfam" id="PF00047">
    <property type="entry name" value="ig"/>
    <property type="match status" value="1"/>
</dbReference>
<feature type="domain" description="Ig-like" evidence="9">
    <location>
        <begin position="77"/>
        <end position="150"/>
    </location>
</feature>
<keyword evidence="2" id="KW-1003">Cell membrane</keyword>
<keyword evidence="3" id="KW-0732">Signal</keyword>
<evidence type="ECO:0000256" key="7">
    <source>
        <dbReference type="ARBA" id="ARBA00023319"/>
    </source>
</evidence>
<evidence type="ECO:0000256" key="3">
    <source>
        <dbReference type="ARBA" id="ARBA00022729"/>
    </source>
</evidence>
<dbReference type="OMA" id="LWIPAVW"/>
<dbReference type="EMBL" id="AAPE02033321">
    <property type="status" value="NOT_ANNOTATED_CDS"/>
    <property type="molecule type" value="Genomic_DNA"/>
</dbReference>
<keyword evidence="7" id="KW-0393">Immunoglobulin domain</keyword>
<dbReference type="FunCoup" id="G1P669">
    <property type="interactions" value="14"/>
</dbReference>
<dbReference type="STRING" id="59463.ENSMLUP00000005545"/>
<dbReference type="PANTHER" id="PTHR46013:SF7">
    <property type="entry name" value="IG-LIKE DOMAIN-CONTAINING PROTEIN"/>
    <property type="match status" value="1"/>
</dbReference>
<reference evidence="10 11" key="1">
    <citation type="journal article" date="2011" name="Nature">
        <title>A high-resolution map of human evolutionary constraint using 29 mammals.</title>
        <authorList>
            <person name="Lindblad-Toh K."/>
            <person name="Garber M."/>
            <person name="Zuk O."/>
            <person name="Lin M.F."/>
            <person name="Parker B.J."/>
            <person name="Washietl S."/>
            <person name="Kheradpour P."/>
            <person name="Ernst J."/>
            <person name="Jordan G."/>
            <person name="Mauceli E."/>
            <person name="Ward L.D."/>
            <person name="Lowe C.B."/>
            <person name="Holloway A.K."/>
            <person name="Clamp M."/>
            <person name="Gnerre S."/>
            <person name="Alfoldi J."/>
            <person name="Beal K."/>
            <person name="Chang J."/>
            <person name="Clawson H."/>
            <person name="Cuff J."/>
            <person name="Di Palma F."/>
            <person name="Fitzgerald S."/>
            <person name="Flicek P."/>
            <person name="Guttman M."/>
            <person name="Hubisz M.J."/>
            <person name="Jaffe D.B."/>
            <person name="Jungreis I."/>
            <person name="Kent W.J."/>
            <person name="Kostka D."/>
            <person name="Lara M."/>
            <person name="Martins A.L."/>
            <person name="Massingham T."/>
            <person name="Moltke I."/>
            <person name="Raney B.J."/>
            <person name="Rasmussen M.D."/>
            <person name="Robinson J."/>
            <person name="Stark A."/>
            <person name="Vilella A.J."/>
            <person name="Wen J."/>
            <person name="Xie X."/>
            <person name="Zody M.C."/>
            <person name="Baldwin J."/>
            <person name="Bloom T."/>
            <person name="Chin C.W."/>
            <person name="Heiman D."/>
            <person name="Nicol R."/>
            <person name="Nusbaum C."/>
            <person name="Young S."/>
            <person name="Wilkinson J."/>
            <person name="Worley K.C."/>
            <person name="Kovar C.L."/>
            <person name="Muzny D.M."/>
            <person name="Gibbs R.A."/>
            <person name="Cree A."/>
            <person name="Dihn H.H."/>
            <person name="Fowler G."/>
            <person name="Jhangiani S."/>
            <person name="Joshi V."/>
            <person name="Lee S."/>
            <person name="Lewis L.R."/>
            <person name="Nazareth L.V."/>
            <person name="Okwuonu G."/>
            <person name="Santibanez J."/>
            <person name="Warren W.C."/>
            <person name="Mardis E.R."/>
            <person name="Weinstock G.M."/>
            <person name="Wilson R.K."/>
            <person name="Delehaunty K."/>
            <person name="Dooling D."/>
            <person name="Fronik C."/>
            <person name="Fulton L."/>
            <person name="Fulton B."/>
            <person name="Graves T."/>
            <person name="Minx P."/>
            <person name="Sodergren E."/>
            <person name="Birney E."/>
            <person name="Margulies E.H."/>
            <person name="Herrero J."/>
            <person name="Green E.D."/>
            <person name="Haussler D."/>
            <person name="Siepel A."/>
            <person name="Goldman N."/>
            <person name="Pollard K.S."/>
            <person name="Pedersen J.S."/>
            <person name="Lander E.S."/>
            <person name="Kellis M."/>
        </authorList>
    </citation>
    <scope>NUCLEOTIDE SEQUENCE [LARGE SCALE GENOMIC DNA]</scope>
</reference>
<evidence type="ECO:0000256" key="5">
    <source>
        <dbReference type="ARBA" id="ARBA00023157"/>
    </source>
</evidence>
<accession>G1P669</accession>
<evidence type="ECO:0000313" key="11">
    <source>
        <dbReference type="Proteomes" id="UP000001074"/>
    </source>
</evidence>
<dbReference type="InterPro" id="IPR036179">
    <property type="entry name" value="Ig-like_dom_sf"/>
</dbReference>
<dbReference type="InterPro" id="IPR013151">
    <property type="entry name" value="Immunoglobulin_dom"/>
</dbReference>
<keyword evidence="6" id="KW-0325">Glycoprotein</keyword>
<dbReference type="EMBL" id="AAPE02033322">
    <property type="status" value="NOT_ANNOTATED_CDS"/>
    <property type="molecule type" value="Genomic_DNA"/>
</dbReference>
<name>G1P669_MYOLU</name>
<evidence type="ECO:0000256" key="4">
    <source>
        <dbReference type="ARBA" id="ARBA00023136"/>
    </source>
</evidence>
<comment type="subcellular location">
    <subcellularLocation>
        <location evidence="1">Cell membrane</location>
    </subcellularLocation>
</comment>
<dbReference type="HOGENOM" id="CLU_023383_0_0_1"/>
<keyword evidence="8" id="KW-0812">Transmembrane</keyword>
<feature type="domain" description="Ig-like" evidence="9">
    <location>
        <begin position="157"/>
        <end position="248"/>
    </location>
</feature>
<feature type="domain" description="Ig-like" evidence="9">
    <location>
        <begin position="1"/>
        <end position="70"/>
    </location>
</feature>
<dbReference type="eggNOG" id="ENOG502S65W">
    <property type="taxonomic scope" value="Eukaryota"/>
</dbReference>
<evidence type="ECO:0000256" key="1">
    <source>
        <dbReference type="ARBA" id="ARBA00004236"/>
    </source>
</evidence>
<keyword evidence="5" id="KW-1015">Disulfide bond</keyword>
<proteinExistence type="predicted"/>
<keyword evidence="8" id="KW-1133">Transmembrane helix</keyword>
<dbReference type="PANTHER" id="PTHR46013">
    <property type="entry name" value="VASCULAR CELL ADHESION MOLECULE 1"/>
    <property type="match status" value="1"/>
</dbReference>
<dbReference type="InterPro" id="IPR013783">
    <property type="entry name" value="Ig-like_fold"/>
</dbReference>
<dbReference type="GO" id="GO:0005886">
    <property type="term" value="C:plasma membrane"/>
    <property type="evidence" value="ECO:0007669"/>
    <property type="project" value="UniProtKB-SubCell"/>
</dbReference>
<dbReference type="SMART" id="SM00409">
    <property type="entry name" value="IG"/>
    <property type="match status" value="3"/>
</dbReference>
<dbReference type="Pfam" id="PF13927">
    <property type="entry name" value="Ig_3"/>
    <property type="match status" value="1"/>
</dbReference>
<dbReference type="InterPro" id="IPR007110">
    <property type="entry name" value="Ig-like_dom"/>
</dbReference>
<evidence type="ECO:0000259" key="9">
    <source>
        <dbReference type="PROSITE" id="PS50835"/>
    </source>
</evidence>
<protein>
    <recommendedName>
        <fullName evidence="9">Ig-like domain-containing protein</fullName>
    </recommendedName>
</protein>
<dbReference type="FunFam" id="2.60.40.10:FF:000357">
    <property type="entry name" value="Fc receptor like 1"/>
    <property type="match status" value="1"/>
</dbReference>
<evidence type="ECO:0000256" key="6">
    <source>
        <dbReference type="ARBA" id="ARBA00023180"/>
    </source>
</evidence>
<dbReference type="GeneTree" id="ENSGT01050000244808"/>
<dbReference type="CDD" id="cd00096">
    <property type="entry name" value="Ig"/>
    <property type="match status" value="1"/>
</dbReference>
<dbReference type="PROSITE" id="PS50835">
    <property type="entry name" value="IG_LIKE"/>
    <property type="match status" value="3"/>
</dbReference>
<evidence type="ECO:0000313" key="10">
    <source>
        <dbReference type="Ensembl" id="ENSMLUP00000005545.2"/>
    </source>
</evidence>
<dbReference type="Ensembl" id="ENSMLUT00000006071.2">
    <property type="protein sequence ID" value="ENSMLUP00000005545.2"/>
    <property type="gene ID" value="ENSMLUG00000006063.2"/>
</dbReference>
<dbReference type="AlphaFoldDB" id="G1P669"/>
<dbReference type="Gene3D" id="2.60.40.10">
    <property type="entry name" value="Immunoglobulins"/>
    <property type="match status" value="3"/>
</dbReference>